<dbReference type="GO" id="GO:0016874">
    <property type="term" value="F:ligase activity"/>
    <property type="evidence" value="ECO:0007669"/>
    <property type="project" value="UniProtKB-KW"/>
</dbReference>
<evidence type="ECO:0000256" key="2">
    <source>
        <dbReference type="ARBA" id="ARBA00022598"/>
    </source>
</evidence>
<comment type="pathway">
    <text evidence="1">Purine metabolism; 7-cyano-7-deazaguanine biosynthesis.</text>
</comment>
<evidence type="ECO:0000256" key="3">
    <source>
        <dbReference type="ARBA" id="ARBA00022723"/>
    </source>
</evidence>
<dbReference type="Proteomes" id="UP000176421">
    <property type="component" value="Unassembled WGS sequence"/>
</dbReference>
<dbReference type="STRING" id="1802206.A3D35_01675"/>
<evidence type="ECO:0000256" key="1">
    <source>
        <dbReference type="ARBA" id="ARBA00005061"/>
    </source>
</evidence>
<name>A0A1G2HZW0_9BACT</name>
<proteinExistence type="inferred from homology"/>
<comment type="similarity">
    <text evidence="7">Belongs to the QueC family.</text>
</comment>
<dbReference type="Pfam" id="PF06508">
    <property type="entry name" value="QueC"/>
    <property type="match status" value="1"/>
</dbReference>
<dbReference type="Gene3D" id="3.40.50.620">
    <property type="entry name" value="HUPs"/>
    <property type="match status" value="1"/>
</dbReference>
<dbReference type="PANTHER" id="PTHR42914:SF1">
    <property type="entry name" value="7-CYANO-7-DEAZAGUANINE SYNTHASE"/>
    <property type="match status" value="1"/>
</dbReference>
<dbReference type="GO" id="GO:0005524">
    <property type="term" value="F:ATP binding"/>
    <property type="evidence" value="ECO:0007669"/>
    <property type="project" value="UniProtKB-KW"/>
</dbReference>
<dbReference type="InterPro" id="IPR018317">
    <property type="entry name" value="QueC"/>
</dbReference>
<evidence type="ECO:0000313" key="11">
    <source>
        <dbReference type="Proteomes" id="UP000176421"/>
    </source>
</evidence>
<dbReference type="InterPro" id="IPR014729">
    <property type="entry name" value="Rossmann-like_a/b/a_fold"/>
</dbReference>
<comment type="caution">
    <text evidence="10">The sequence shown here is derived from an EMBL/GenBank/DDBJ whole genome shotgun (WGS) entry which is preliminary data.</text>
</comment>
<accession>A0A1G2HZW0</accession>
<evidence type="ECO:0000256" key="7">
    <source>
        <dbReference type="ARBA" id="ARBA00037993"/>
    </source>
</evidence>
<dbReference type="EC" id="6.3.4.20" evidence="8"/>
<dbReference type="SUPFAM" id="SSF52402">
    <property type="entry name" value="Adenine nucleotide alpha hydrolases-like"/>
    <property type="match status" value="1"/>
</dbReference>
<evidence type="ECO:0000313" key="10">
    <source>
        <dbReference type="EMBL" id="OGZ67348.1"/>
    </source>
</evidence>
<keyword evidence="3" id="KW-0479">Metal-binding</keyword>
<protein>
    <recommendedName>
        <fullName evidence="8">7-cyano-7-deazaguanine synthase</fullName>
        <ecNumber evidence="8">6.3.4.20</ecNumber>
    </recommendedName>
</protein>
<reference evidence="10 11" key="1">
    <citation type="journal article" date="2016" name="Nat. Commun.">
        <title>Thousands of microbial genomes shed light on interconnected biogeochemical processes in an aquifer system.</title>
        <authorList>
            <person name="Anantharaman K."/>
            <person name="Brown C.T."/>
            <person name="Hug L.A."/>
            <person name="Sharon I."/>
            <person name="Castelle C.J."/>
            <person name="Probst A.J."/>
            <person name="Thomas B.C."/>
            <person name="Singh A."/>
            <person name="Wilkins M.J."/>
            <person name="Karaoz U."/>
            <person name="Brodie E.L."/>
            <person name="Williams K.H."/>
            <person name="Hubbard S.S."/>
            <person name="Banfield J.F."/>
        </authorList>
    </citation>
    <scope>NUCLEOTIDE SEQUENCE [LARGE SCALE GENOMIC DNA]</scope>
</reference>
<dbReference type="EMBL" id="MHOS01000039">
    <property type="protein sequence ID" value="OGZ67348.1"/>
    <property type="molecule type" value="Genomic_DNA"/>
</dbReference>
<sequence>MNKILGNIGKTKFESKENEDSDLLRIYDNILKNKRGYVVKMPKKGESVVVCFSGGQDSVANIGILLKEFGLNVYPFFINRGQSNYKYEKKSVDYFNRFYKKNFPKLYHSYKEIIVMTPGIEYKDMLRKTKRMMDNIPLSHNISYPARGPIVFLTGMEYGYSLKSKGVDIKTLFASNMSSDFSYHCSQTWVRLMNILFCQILNDWSWQFISLPIETEFKNYFDKDVFIKWAFENNIPLYKARTCVKSFEIECGDCPTCWDRRRGYKEAGVKDLTRYKFEMAEKYPTYYDHEKEEKNEKRNRG</sequence>
<evidence type="ECO:0000256" key="9">
    <source>
        <dbReference type="ARBA" id="ARBA00047890"/>
    </source>
</evidence>
<evidence type="ECO:0000256" key="6">
    <source>
        <dbReference type="ARBA" id="ARBA00022840"/>
    </source>
</evidence>
<evidence type="ECO:0000256" key="8">
    <source>
        <dbReference type="ARBA" id="ARBA00039149"/>
    </source>
</evidence>
<gene>
    <name evidence="10" type="ORF">A3D35_01675</name>
</gene>
<keyword evidence="4" id="KW-0547">Nucleotide-binding</keyword>
<keyword evidence="2" id="KW-0436">Ligase</keyword>
<evidence type="ECO:0000256" key="5">
    <source>
        <dbReference type="ARBA" id="ARBA00022833"/>
    </source>
</evidence>
<evidence type="ECO:0000256" key="4">
    <source>
        <dbReference type="ARBA" id="ARBA00022741"/>
    </source>
</evidence>
<organism evidence="10 11">
    <name type="scientific">Candidatus Staskawiczbacteria bacterium RIFCSPHIGHO2_02_FULL_34_9</name>
    <dbReference type="NCBI Taxonomy" id="1802206"/>
    <lineage>
        <taxon>Bacteria</taxon>
        <taxon>Candidatus Staskawicziibacteriota</taxon>
    </lineage>
</organism>
<keyword evidence="6" id="KW-0067">ATP-binding</keyword>
<comment type="catalytic activity">
    <reaction evidence="9">
        <text>7-carboxy-7-carbaguanine + NH4(+) + 2 ATP = 7-cyano-7-carbaguanine + 2 AMP + 2 diphosphate + 2 H(+)</text>
        <dbReference type="Rhea" id="RHEA:27982"/>
        <dbReference type="ChEBI" id="CHEBI:15378"/>
        <dbReference type="ChEBI" id="CHEBI:28938"/>
        <dbReference type="ChEBI" id="CHEBI:30616"/>
        <dbReference type="ChEBI" id="CHEBI:33019"/>
        <dbReference type="ChEBI" id="CHEBI:45075"/>
        <dbReference type="ChEBI" id="CHEBI:61036"/>
        <dbReference type="ChEBI" id="CHEBI:456215"/>
        <dbReference type="EC" id="6.3.4.20"/>
    </reaction>
</comment>
<dbReference type="PANTHER" id="PTHR42914">
    <property type="entry name" value="7-CYANO-7-DEAZAGUANINE SYNTHASE"/>
    <property type="match status" value="1"/>
</dbReference>
<dbReference type="GO" id="GO:0046872">
    <property type="term" value="F:metal ion binding"/>
    <property type="evidence" value="ECO:0007669"/>
    <property type="project" value="UniProtKB-KW"/>
</dbReference>
<dbReference type="AlphaFoldDB" id="A0A1G2HZW0"/>
<keyword evidence="5" id="KW-0862">Zinc</keyword>